<evidence type="ECO:0000256" key="6">
    <source>
        <dbReference type="ARBA" id="ARBA00024338"/>
    </source>
</evidence>
<feature type="region of interest" description="Disordered" evidence="7">
    <location>
        <begin position="1"/>
        <end position="65"/>
    </location>
</feature>
<dbReference type="Gene3D" id="1.20.1250.20">
    <property type="entry name" value="MFS general substrate transporter like domains"/>
    <property type="match status" value="2"/>
</dbReference>
<feature type="non-terminal residue" evidence="10">
    <location>
        <position position="774"/>
    </location>
</feature>
<dbReference type="Pfam" id="PF07690">
    <property type="entry name" value="MFS_1"/>
    <property type="match status" value="1"/>
</dbReference>
<feature type="domain" description="Major facilitator superfamily (MFS) profile" evidence="9">
    <location>
        <begin position="151"/>
        <end position="570"/>
    </location>
</feature>
<feature type="compositionally biased region" description="Polar residues" evidence="7">
    <location>
        <begin position="646"/>
        <end position="659"/>
    </location>
</feature>
<dbReference type="AlphaFoldDB" id="A0A0L8FLE4"/>
<comment type="similarity">
    <text evidence="6">Belongs to the major facilitator superfamily. Spinster (TC 2.A.1.49) family.</text>
</comment>
<dbReference type="CDD" id="cd17328">
    <property type="entry name" value="MFS_spinster_like"/>
    <property type="match status" value="1"/>
</dbReference>
<feature type="region of interest" description="Disordered" evidence="7">
    <location>
        <begin position="676"/>
        <end position="774"/>
    </location>
</feature>
<evidence type="ECO:0000259" key="9">
    <source>
        <dbReference type="PROSITE" id="PS50850"/>
    </source>
</evidence>
<name>A0A0L8FLE4_OCTBM</name>
<evidence type="ECO:0000256" key="3">
    <source>
        <dbReference type="ARBA" id="ARBA00022692"/>
    </source>
</evidence>
<feature type="transmembrane region" description="Helical" evidence="8">
    <location>
        <begin position="438"/>
        <end position="459"/>
    </location>
</feature>
<gene>
    <name evidence="10" type="ORF">OCBIM_22015408mg</name>
</gene>
<feature type="transmembrane region" description="Helical" evidence="8">
    <location>
        <begin position="242"/>
        <end position="265"/>
    </location>
</feature>
<protein>
    <recommendedName>
        <fullName evidence="9">Major facilitator superfamily (MFS) profile domain-containing protein</fullName>
    </recommendedName>
</protein>
<feature type="transmembrane region" description="Helical" evidence="8">
    <location>
        <begin position="465"/>
        <end position="491"/>
    </location>
</feature>
<dbReference type="InterPro" id="IPR020846">
    <property type="entry name" value="MFS_dom"/>
</dbReference>
<dbReference type="GO" id="GO:0022857">
    <property type="term" value="F:transmembrane transporter activity"/>
    <property type="evidence" value="ECO:0007669"/>
    <property type="project" value="InterPro"/>
</dbReference>
<dbReference type="InterPro" id="IPR044770">
    <property type="entry name" value="MFS_spinster-like"/>
</dbReference>
<dbReference type="EMBL" id="KQ429324">
    <property type="protein sequence ID" value="KOF65482.1"/>
    <property type="molecule type" value="Genomic_DNA"/>
</dbReference>
<evidence type="ECO:0000256" key="7">
    <source>
        <dbReference type="SAM" id="MobiDB-lite"/>
    </source>
</evidence>
<feature type="transmembrane region" description="Helical" evidence="8">
    <location>
        <begin position="148"/>
        <end position="169"/>
    </location>
</feature>
<evidence type="ECO:0000256" key="8">
    <source>
        <dbReference type="SAM" id="Phobius"/>
    </source>
</evidence>
<dbReference type="PANTHER" id="PTHR23505">
    <property type="entry name" value="SPINSTER"/>
    <property type="match status" value="1"/>
</dbReference>
<evidence type="ECO:0000313" key="10">
    <source>
        <dbReference type="EMBL" id="KOF65482.1"/>
    </source>
</evidence>
<evidence type="ECO:0000256" key="1">
    <source>
        <dbReference type="ARBA" id="ARBA00004141"/>
    </source>
</evidence>
<proteinExistence type="inferred from homology"/>
<accession>A0A0L8FLE4</accession>
<feature type="transmembrane region" description="Helical" evidence="8">
    <location>
        <begin position="308"/>
        <end position="329"/>
    </location>
</feature>
<reference evidence="10" key="1">
    <citation type="submission" date="2015-07" db="EMBL/GenBank/DDBJ databases">
        <title>MeaNS - Measles Nucleotide Surveillance Program.</title>
        <authorList>
            <person name="Tran T."/>
            <person name="Druce J."/>
        </authorList>
    </citation>
    <scope>NUCLEOTIDE SEQUENCE</scope>
    <source>
        <strain evidence="10">UCB-OBI-ISO-001</strain>
        <tissue evidence="10">Gonad</tissue>
    </source>
</reference>
<evidence type="ECO:0000256" key="4">
    <source>
        <dbReference type="ARBA" id="ARBA00022989"/>
    </source>
</evidence>
<dbReference type="STRING" id="37653.A0A0L8FLE4"/>
<dbReference type="GO" id="GO:0016020">
    <property type="term" value="C:membrane"/>
    <property type="evidence" value="ECO:0007669"/>
    <property type="project" value="UniProtKB-SubCell"/>
</dbReference>
<keyword evidence="5 8" id="KW-0472">Membrane</keyword>
<feature type="transmembrane region" description="Helical" evidence="8">
    <location>
        <begin position="189"/>
        <end position="209"/>
    </location>
</feature>
<organism evidence="10">
    <name type="scientific">Octopus bimaculoides</name>
    <name type="common">California two-spotted octopus</name>
    <dbReference type="NCBI Taxonomy" id="37653"/>
    <lineage>
        <taxon>Eukaryota</taxon>
        <taxon>Metazoa</taxon>
        <taxon>Spiralia</taxon>
        <taxon>Lophotrochozoa</taxon>
        <taxon>Mollusca</taxon>
        <taxon>Cephalopoda</taxon>
        <taxon>Coleoidea</taxon>
        <taxon>Octopodiformes</taxon>
        <taxon>Octopoda</taxon>
        <taxon>Incirrata</taxon>
        <taxon>Octopodidae</taxon>
        <taxon>Octopus</taxon>
    </lineage>
</organism>
<feature type="transmembrane region" description="Helical" evidence="8">
    <location>
        <begin position="277"/>
        <end position="296"/>
    </location>
</feature>
<sequence length="774" mass="83770">MKGGGRGDRGVNQSLSVLDAPFDDTVPLNDILTTTTATDTGQQSQQQQQQQRHRSSSSSSPPPRRRLLQAMFSSSAGGGSDNNRSPSINTILPYVSVEGQTIPAPELINDASDTAPIVDSDEGRSFESDATNPTVQVLSSNPINSRRAYISVGILFAINLLNYMDRYTIAGVLHSVQSFYGVNNTKLGLLQTAFIVSYMLFSPIFGYIGDRYNRKYIMACGIFFWSCLTLAGSFVGRDKFHLFLFLRALVGIGEATYSTIAPTIIADLFVKDMRSRMLMVFYFAIPVGSGLGYIVGSNVASAIGKWQYALRVTPPLGIICTVLIVFLLVEPERGSSEGGTHLKNTSYLTDIKALLKNKSFLFSTIGFTCVAFVTGALALWAPYFMYDAIRLLDGSAEMADVSLKFGVITCAAGFIGVAAGSVAAQYYRRRNPRADPLICANGILLCTPFLFFTLVTMQYSITASWVLIFIGETFLCLNWAIVADILLYVVIPTRRSLAESFQIIISHMFGDAGSPYLIGLISDHLSSTYPEYMQKTNFLQFITLRAALYITCFVCVLGGAAFFAAALFVEKDKERVDNLIRDLAKNAAKSNGVCSHVNKAFSNDEGDTARGEASPAENDKDSGCTGVEVHDSDDDDDDDEEEGIVKTSSAGSAATSLNSTDDHHFGSLECQEMERMQSYSDTSCHDDSNDTADVKEGEEEEEVGKKEEEGDKREVVMTSQSPPPSPTSPPPPPPPSSSLHCRPTSSPPPPPSQTPGTSSLPSPGSSPSSPTRPT</sequence>
<keyword evidence="3 8" id="KW-0812">Transmembrane</keyword>
<evidence type="ECO:0000256" key="2">
    <source>
        <dbReference type="ARBA" id="ARBA00022448"/>
    </source>
</evidence>
<feature type="region of interest" description="Disordered" evidence="7">
    <location>
        <begin position="604"/>
        <end position="664"/>
    </location>
</feature>
<dbReference type="InterPro" id="IPR036259">
    <property type="entry name" value="MFS_trans_sf"/>
</dbReference>
<feature type="compositionally biased region" description="Low complexity" evidence="7">
    <location>
        <begin position="33"/>
        <end position="50"/>
    </location>
</feature>
<feature type="transmembrane region" description="Helical" evidence="8">
    <location>
        <begin position="216"/>
        <end position="236"/>
    </location>
</feature>
<keyword evidence="4 8" id="KW-1133">Transmembrane helix</keyword>
<evidence type="ECO:0000256" key="5">
    <source>
        <dbReference type="ARBA" id="ARBA00023136"/>
    </source>
</evidence>
<comment type="subcellular location">
    <subcellularLocation>
        <location evidence="1">Membrane</location>
        <topology evidence="1">Multi-pass membrane protein</topology>
    </subcellularLocation>
</comment>
<dbReference type="PANTHER" id="PTHR23505:SF79">
    <property type="entry name" value="PROTEIN SPINSTER"/>
    <property type="match status" value="1"/>
</dbReference>
<feature type="compositionally biased region" description="Acidic residues" evidence="7">
    <location>
        <begin position="631"/>
        <end position="642"/>
    </location>
</feature>
<keyword evidence="2" id="KW-0813">Transport</keyword>
<feature type="transmembrane region" description="Helical" evidence="8">
    <location>
        <begin position="360"/>
        <end position="385"/>
    </location>
</feature>
<dbReference type="SUPFAM" id="SSF103473">
    <property type="entry name" value="MFS general substrate transporter"/>
    <property type="match status" value="1"/>
</dbReference>
<feature type="transmembrane region" description="Helical" evidence="8">
    <location>
        <begin position="405"/>
        <end position="426"/>
    </location>
</feature>
<dbReference type="OrthoDB" id="6770063at2759"/>
<dbReference type="InterPro" id="IPR011701">
    <property type="entry name" value="MFS"/>
</dbReference>
<feature type="compositionally biased region" description="Basic and acidic residues" evidence="7">
    <location>
        <begin position="703"/>
        <end position="715"/>
    </location>
</feature>
<feature type="compositionally biased region" description="Pro residues" evidence="7">
    <location>
        <begin position="721"/>
        <end position="736"/>
    </location>
</feature>
<dbReference type="PROSITE" id="PS50850">
    <property type="entry name" value="MFS"/>
    <property type="match status" value="1"/>
</dbReference>
<feature type="compositionally biased region" description="Basic and acidic residues" evidence="7">
    <location>
        <begin position="683"/>
        <end position="695"/>
    </location>
</feature>
<feature type="transmembrane region" description="Helical" evidence="8">
    <location>
        <begin position="542"/>
        <end position="569"/>
    </location>
</feature>
<feature type="compositionally biased region" description="Low complexity" evidence="7">
    <location>
        <begin position="754"/>
        <end position="774"/>
    </location>
</feature>